<dbReference type="GO" id="GO:0016491">
    <property type="term" value="F:oxidoreductase activity"/>
    <property type="evidence" value="ECO:0007669"/>
    <property type="project" value="UniProtKB-KW"/>
</dbReference>
<dbReference type="GO" id="GO:0097237">
    <property type="term" value="P:cellular response to toxic substance"/>
    <property type="evidence" value="ECO:0007669"/>
    <property type="project" value="UniProtKB-ARBA"/>
</dbReference>
<sequence length="313" mass="34621">MNKFDAIVLGGGISGLSATLTLARCVLKVLCIDSSEYCNRFAEHSQNFLTHDGESPLSIISNGRKDISKYDTAEIKNGKVKNVTKNVDGTYKILTEANEEYSTSKVIFATGVKDKITECGMENIEKFWGNYVIPCPYCHGYEVKGSKTGFILSEHPSFPYYDFVKILNNWANDLTVITNPKNKTRDFLSPEMVNTLKQKNVKVIDKQVVSFEGENGKLKSVTFEDGSSEDFGVIYYHPQLEVNCASILENLGVEFNPTDKLIKVNQLYQTSVSGIYACGDNITLARTLAGGASQGVMAASMVSKSIFLEKWNS</sequence>
<evidence type="ECO:0000313" key="5">
    <source>
        <dbReference type="EMBL" id="CCE78570.1"/>
    </source>
</evidence>
<evidence type="ECO:0000256" key="3">
    <source>
        <dbReference type="ARBA" id="ARBA00023002"/>
    </source>
</evidence>
<dbReference type="PRINTS" id="PR00368">
    <property type="entry name" value="FADPNR"/>
</dbReference>
<evidence type="ECO:0000313" key="6">
    <source>
        <dbReference type="EMBL" id="CCE79156.1"/>
    </source>
</evidence>
<dbReference type="AlphaFoldDB" id="G8YPI5"/>
<reference evidence="7" key="2">
    <citation type="journal article" date="2012" name="G3 (Bethesda)">
        <title>Pichia sorbitophila, an interspecies yeast hybrid reveals early steps of genome resolution following polyploidization.</title>
        <authorList>
            <person name="Leh Louis V."/>
            <person name="Despons L."/>
            <person name="Friedrich A."/>
            <person name="Martin T."/>
            <person name="Durrens P."/>
            <person name="Casaregola S."/>
            <person name="Neuveglise C."/>
            <person name="Fairhead C."/>
            <person name="Marck C."/>
            <person name="Cruz J.A."/>
            <person name="Straub M.L."/>
            <person name="Kugler V."/>
            <person name="Sacerdot C."/>
            <person name="Uzunov Z."/>
            <person name="Thierry A."/>
            <person name="Weiss S."/>
            <person name="Bleykasten C."/>
            <person name="De Montigny J."/>
            <person name="Jacques N."/>
            <person name="Jung P."/>
            <person name="Lemaire M."/>
            <person name="Mallet S."/>
            <person name="Morel G."/>
            <person name="Richard G.F."/>
            <person name="Sarkar A."/>
            <person name="Savel G."/>
            <person name="Schacherer J."/>
            <person name="Seret M.L."/>
            <person name="Talla E."/>
            <person name="Samson G."/>
            <person name="Jubin C."/>
            <person name="Poulain J."/>
            <person name="Vacherie B."/>
            <person name="Barbe V."/>
            <person name="Pelletier E."/>
            <person name="Sherman D.J."/>
            <person name="Westhof E."/>
            <person name="Weissenbach J."/>
            <person name="Baret P.V."/>
            <person name="Wincker P."/>
            <person name="Gaillardin C."/>
            <person name="Dujon B."/>
            <person name="Souciet J.L."/>
        </authorList>
    </citation>
    <scope>NUCLEOTIDE SEQUENCE [LARGE SCALE GENOMIC DNA]</scope>
    <source>
        <strain evidence="7">ATCC MYA-4447 / BCRC 22081 / CBS 7064 / NBRC 10061 / NRRL Y-12695</strain>
    </source>
</reference>
<dbReference type="SUPFAM" id="SSF51905">
    <property type="entry name" value="FAD/NAD(P)-binding domain"/>
    <property type="match status" value="1"/>
</dbReference>
<feature type="domain" description="FAD/NAD(P)-binding" evidence="4">
    <location>
        <begin position="5"/>
        <end position="129"/>
    </location>
</feature>
<gene>
    <name evidence="6" type="primary">Piso0_001197</name>
    <name evidence="5" type="ORF">GNLVRS01_PISO0C13026g</name>
    <name evidence="6" type="ORF">GNLVRS01_PISO0D13093g</name>
</gene>
<evidence type="ECO:0000256" key="2">
    <source>
        <dbReference type="ARBA" id="ARBA00022630"/>
    </source>
</evidence>
<name>G8YPI5_PICSO</name>
<dbReference type="eggNOG" id="ENOG502S4MV">
    <property type="taxonomic scope" value="Eukaryota"/>
</dbReference>
<proteinExistence type="inferred from homology"/>
<dbReference type="HOGENOM" id="CLU_031864_5_0_1"/>
<evidence type="ECO:0000259" key="4">
    <source>
        <dbReference type="Pfam" id="PF07992"/>
    </source>
</evidence>
<keyword evidence="2" id="KW-0285">Flavoprotein</keyword>
<keyword evidence="7" id="KW-1185">Reference proteome</keyword>
<dbReference type="STRING" id="559304.G8YPI5"/>
<reference evidence="6" key="1">
    <citation type="submission" date="2011-10" db="EMBL/GenBank/DDBJ databases">
        <authorList>
            <person name="Genoscope - CEA"/>
        </authorList>
    </citation>
    <scope>NUCLEOTIDE SEQUENCE</scope>
</reference>
<dbReference type="InterPro" id="IPR023753">
    <property type="entry name" value="FAD/NAD-binding_dom"/>
</dbReference>
<dbReference type="PANTHER" id="PTHR48105">
    <property type="entry name" value="THIOREDOXIN REDUCTASE 1-RELATED-RELATED"/>
    <property type="match status" value="1"/>
</dbReference>
<dbReference type="OrthoDB" id="10260355at2759"/>
<dbReference type="EMBL" id="FO082057">
    <property type="protein sequence ID" value="CCE78570.1"/>
    <property type="molecule type" value="Genomic_DNA"/>
</dbReference>
<dbReference type="OMA" id="HMHMIPT"/>
<organism evidence="6 7">
    <name type="scientific">Pichia sorbitophila (strain ATCC MYA-4447 / BCRC 22081 / CBS 7064 / NBRC 10061 / NRRL Y-12695)</name>
    <name type="common">Hybrid yeast</name>
    <dbReference type="NCBI Taxonomy" id="559304"/>
    <lineage>
        <taxon>Eukaryota</taxon>
        <taxon>Fungi</taxon>
        <taxon>Dikarya</taxon>
        <taxon>Ascomycota</taxon>
        <taxon>Saccharomycotina</taxon>
        <taxon>Pichiomycetes</taxon>
        <taxon>Debaryomycetaceae</taxon>
        <taxon>Millerozyma</taxon>
    </lineage>
</organism>
<accession>G8YPI5</accession>
<dbReference type="InParanoid" id="G8YPI5"/>
<dbReference type="PRINTS" id="PR00469">
    <property type="entry name" value="PNDRDTASEII"/>
</dbReference>
<dbReference type="EMBL" id="FO082056">
    <property type="protein sequence ID" value="CCE79156.1"/>
    <property type="molecule type" value="Genomic_DNA"/>
</dbReference>
<feature type="domain" description="FAD/NAD(P)-binding" evidence="4">
    <location>
        <begin position="185"/>
        <end position="282"/>
    </location>
</feature>
<comment type="similarity">
    <text evidence="1">Belongs to the class-II pyridine nucleotide-disulfide oxidoreductase family.</text>
</comment>
<evidence type="ECO:0000256" key="1">
    <source>
        <dbReference type="ARBA" id="ARBA00009333"/>
    </source>
</evidence>
<evidence type="ECO:0000313" key="7">
    <source>
        <dbReference type="Proteomes" id="UP000005222"/>
    </source>
</evidence>
<dbReference type="Gene3D" id="3.50.50.60">
    <property type="entry name" value="FAD/NAD(P)-binding domain"/>
    <property type="match status" value="2"/>
</dbReference>
<dbReference type="Proteomes" id="UP000005222">
    <property type="component" value="Chromosome D"/>
</dbReference>
<dbReference type="InterPro" id="IPR036188">
    <property type="entry name" value="FAD/NAD-bd_sf"/>
</dbReference>
<dbReference type="InterPro" id="IPR050097">
    <property type="entry name" value="Ferredoxin-NADP_redctase_2"/>
</dbReference>
<dbReference type="Proteomes" id="UP000005222">
    <property type="component" value="Chromosome C"/>
</dbReference>
<protein>
    <submittedName>
        <fullName evidence="6">Piso0_001197 protein</fullName>
    </submittedName>
</protein>
<keyword evidence="3" id="KW-0560">Oxidoreductase</keyword>
<dbReference type="Pfam" id="PF07992">
    <property type="entry name" value="Pyr_redox_2"/>
    <property type="match status" value="2"/>
</dbReference>